<dbReference type="OrthoDB" id="9798929at2"/>
<dbReference type="AlphaFoldDB" id="Q31IU4"/>
<keyword evidence="3" id="KW-0238">DNA-binding</keyword>
<dbReference type="GO" id="GO:0003677">
    <property type="term" value="F:DNA binding"/>
    <property type="evidence" value="ECO:0007669"/>
    <property type="project" value="UniProtKB-KW"/>
</dbReference>
<organism evidence="5">
    <name type="scientific">Hydrogenovibrio crunogenus (strain DSM 25203 / XCL-2)</name>
    <name type="common">Thiomicrospira crunogena</name>
    <dbReference type="NCBI Taxonomy" id="317025"/>
    <lineage>
        <taxon>Bacteria</taxon>
        <taxon>Pseudomonadati</taxon>
        <taxon>Pseudomonadota</taxon>
        <taxon>Gammaproteobacteria</taxon>
        <taxon>Thiotrichales</taxon>
        <taxon>Piscirickettsiaceae</taxon>
        <taxon>Hydrogenovibrio</taxon>
    </lineage>
</organism>
<keyword evidence="2" id="KW-0680">Restriction system</keyword>
<dbReference type="GO" id="GO:0009307">
    <property type="term" value="P:DNA restriction-modification system"/>
    <property type="evidence" value="ECO:0007669"/>
    <property type="project" value="UniProtKB-KW"/>
</dbReference>
<dbReference type="CDD" id="cd17266">
    <property type="entry name" value="RMtype1_S_Sau1132ORF3780P-TRD2-CR2_like"/>
    <property type="match status" value="1"/>
</dbReference>
<dbReference type="PANTHER" id="PTHR30408:SF13">
    <property type="entry name" value="TYPE I RESTRICTION ENZYME HINDI SPECIFICITY SUBUNIT"/>
    <property type="match status" value="1"/>
</dbReference>
<gene>
    <name evidence="5" type="ordered locus">Tcr_0333</name>
</gene>
<feature type="domain" description="Type I restriction modification DNA specificity" evidence="4">
    <location>
        <begin position="12"/>
        <end position="153"/>
    </location>
</feature>
<dbReference type="InterPro" id="IPR052021">
    <property type="entry name" value="Type-I_RS_S_subunit"/>
</dbReference>
<dbReference type="PANTHER" id="PTHR30408">
    <property type="entry name" value="TYPE-1 RESTRICTION ENZYME ECOKI SPECIFICITY PROTEIN"/>
    <property type="match status" value="1"/>
</dbReference>
<dbReference type="KEGG" id="tcx:Tcr_0333"/>
<name>Q31IU4_HYDCU</name>
<accession>Q31IU4</accession>
<evidence type="ECO:0000259" key="4">
    <source>
        <dbReference type="Pfam" id="PF01420"/>
    </source>
</evidence>
<reference evidence="5" key="1">
    <citation type="submission" date="2006-07" db="EMBL/GenBank/DDBJ databases">
        <title>Complete sequence of Thiomicrospira crunogena XCL-2.</title>
        <authorList>
            <consortium name="US DOE Joint Genome Institute"/>
            <person name="Copeland A."/>
            <person name="Lucas S."/>
            <person name="Lapidus A."/>
            <person name="Barry K."/>
            <person name="Detter J.C."/>
            <person name="Glavina del Rio T."/>
            <person name="Hammon N."/>
            <person name="Israni S."/>
            <person name="Dalin E."/>
            <person name="Tice H."/>
            <person name="Pitluck S."/>
            <person name="Chain P."/>
            <person name="Malfatti S."/>
            <person name="Shin M."/>
            <person name="Vergez L."/>
            <person name="Schmutz J."/>
            <person name="Larimer F."/>
            <person name="Land M."/>
            <person name="Hauser L."/>
            <person name="Kyrpides N."/>
            <person name="Lykidis A."/>
            <person name="Scott K.M."/>
            <person name="Sievert S."/>
            <person name="Kerfeld C."/>
            <person name="Freyermuth S."/>
            <person name="Dobrinski K."/>
            <person name="Boller A."/>
            <person name="Fitzpatrick K."/>
            <person name="Thoma P."/>
            <person name="Moore J."/>
            <person name="Richardson P."/>
        </authorList>
    </citation>
    <scope>NUCLEOTIDE SEQUENCE</scope>
    <source>
        <strain evidence="5">XCL-2</strain>
    </source>
</reference>
<dbReference type="HOGENOM" id="CLU_021095_2_2_6"/>
<dbReference type="EMBL" id="CP000109">
    <property type="protein sequence ID" value="ABB40929.1"/>
    <property type="molecule type" value="Genomic_DNA"/>
</dbReference>
<dbReference type="Pfam" id="PF01420">
    <property type="entry name" value="Methylase_S"/>
    <property type="match status" value="1"/>
</dbReference>
<comment type="similarity">
    <text evidence="1">Belongs to the type-I restriction system S methylase family.</text>
</comment>
<evidence type="ECO:0000256" key="1">
    <source>
        <dbReference type="ARBA" id="ARBA00010923"/>
    </source>
</evidence>
<dbReference type="InterPro" id="IPR000055">
    <property type="entry name" value="Restrct_endonuc_typeI_TRD"/>
</dbReference>
<proteinExistence type="inferred from homology"/>
<dbReference type="InterPro" id="IPR044946">
    <property type="entry name" value="Restrct_endonuc_typeI_TRD_sf"/>
</dbReference>
<protein>
    <submittedName>
        <fullName evidence="5">Type I restriction enzyme, S subunit</fullName>
    </submittedName>
</protein>
<evidence type="ECO:0000256" key="3">
    <source>
        <dbReference type="ARBA" id="ARBA00023125"/>
    </source>
</evidence>
<sequence length="371" mass="42352">MSLKVIELSKALNLKNGKALKNTSNGIYQIFGSNGVIGTTELNNNENALIIGRVGAYCGSIELSQEKFWASDNTIVAEPKPDNVLHYWYYRLKSFPLRKFAGGAAQPLLTQNTLKPLKIAAHTDYLEQDKIANILKVYDDLIENNNRRIALLEESARLLYQEWFVHLRFPGHEHCKIIDGVPEGWERTRLEDLIEEIKEAVNPESIDSETPYIGLEHMPRRSITLSEWETVEKVTSKKYRYYSGDIIFGKIRPYFHKVGFAITDGVTSSDAVVVRSKDISNYQYLLMYLSSDFFISLASKTVKEGSKMPRADWKYLMTTDVQVPSDFLLKSFSDSVDKILKQLKTLSVQNKQLKKARDILLPRLMNGEIVV</sequence>
<evidence type="ECO:0000313" key="5">
    <source>
        <dbReference type="EMBL" id="ABB40929.1"/>
    </source>
</evidence>
<dbReference type="SUPFAM" id="SSF116734">
    <property type="entry name" value="DNA methylase specificity domain"/>
    <property type="match status" value="2"/>
</dbReference>
<evidence type="ECO:0000256" key="2">
    <source>
        <dbReference type="ARBA" id="ARBA00022747"/>
    </source>
</evidence>
<dbReference type="eggNOG" id="COG0732">
    <property type="taxonomic scope" value="Bacteria"/>
</dbReference>
<dbReference type="Gene3D" id="3.90.220.20">
    <property type="entry name" value="DNA methylase specificity domains"/>
    <property type="match status" value="2"/>
</dbReference>
<dbReference type="STRING" id="317025.Tcr_0333"/>